<comment type="caution">
    <text evidence="2">The sequence shown here is derived from an EMBL/GenBank/DDBJ whole genome shotgun (WGS) entry which is preliminary data.</text>
</comment>
<sequence>MVGGDPAGGSAELARLIDRCGEEVTADLQQYYGIDVADVLRADARLSPRRALVLLRQLPPESATFAALRGGSEFRGWGPDRYLMAQLVDSVRENTFAFISANSKRKPQAPEPVERPERYTERTRGKNSFRALATAFLGARRAKKGT</sequence>
<evidence type="ECO:0000313" key="3">
    <source>
        <dbReference type="Proteomes" id="UP001501116"/>
    </source>
</evidence>
<feature type="compositionally biased region" description="Basic and acidic residues" evidence="1">
    <location>
        <begin position="112"/>
        <end position="124"/>
    </location>
</feature>
<keyword evidence="3" id="KW-1185">Reference proteome</keyword>
<name>A0ABP5BF28_9PSEU</name>
<dbReference type="Proteomes" id="UP001501116">
    <property type="component" value="Unassembled WGS sequence"/>
</dbReference>
<proteinExistence type="predicted"/>
<dbReference type="EMBL" id="BAAANN010000002">
    <property type="protein sequence ID" value="GAA1940435.1"/>
    <property type="molecule type" value="Genomic_DNA"/>
</dbReference>
<dbReference type="RefSeq" id="WP_344412799.1">
    <property type="nucleotide sequence ID" value="NZ_BAAANN010000002.1"/>
</dbReference>
<reference evidence="3" key="1">
    <citation type="journal article" date="2019" name="Int. J. Syst. Evol. Microbiol.">
        <title>The Global Catalogue of Microorganisms (GCM) 10K type strain sequencing project: providing services to taxonomists for standard genome sequencing and annotation.</title>
        <authorList>
            <consortium name="The Broad Institute Genomics Platform"/>
            <consortium name="The Broad Institute Genome Sequencing Center for Infectious Disease"/>
            <person name="Wu L."/>
            <person name="Ma J."/>
        </authorList>
    </citation>
    <scope>NUCLEOTIDE SEQUENCE [LARGE SCALE GENOMIC DNA]</scope>
    <source>
        <strain evidence="3">JCM 14545</strain>
    </source>
</reference>
<protein>
    <submittedName>
        <fullName evidence="2">Uncharacterized protein</fullName>
    </submittedName>
</protein>
<feature type="region of interest" description="Disordered" evidence="1">
    <location>
        <begin position="102"/>
        <end position="126"/>
    </location>
</feature>
<evidence type="ECO:0000256" key="1">
    <source>
        <dbReference type="SAM" id="MobiDB-lite"/>
    </source>
</evidence>
<evidence type="ECO:0000313" key="2">
    <source>
        <dbReference type="EMBL" id="GAA1940435.1"/>
    </source>
</evidence>
<accession>A0ABP5BF28</accession>
<gene>
    <name evidence="2" type="ORF">GCM10009754_04560</name>
</gene>
<organism evidence="2 3">
    <name type="scientific">Amycolatopsis minnesotensis</name>
    <dbReference type="NCBI Taxonomy" id="337894"/>
    <lineage>
        <taxon>Bacteria</taxon>
        <taxon>Bacillati</taxon>
        <taxon>Actinomycetota</taxon>
        <taxon>Actinomycetes</taxon>
        <taxon>Pseudonocardiales</taxon>
        <taxon>Pseudonocardiaceae</taxon>
        <taxon>Amycolatopsis</taxon>
    </lineage>
</organism>